<reference evidence="15" key="1">
    <citation type="submission" date="2020-08" db="EMBL/GenBank/DDBJ databases">
        <title>Genome sequencing and assembly of the red palm weevil Rhynchophorus ferrugineus.</title>
        <authorList>
            <person name="Dias G.B."/>
            <person name="Bergman C.M."/>
            <person name="Manee M."/>
        </authorList>
    </citation>
    <scope>NUCLEOTIDE SEQUENCE</scope>
    <source>
        <strain evidence="15">AA-2017</strain>
        <tissue evidence="15">Whole larva</tissue>
    </source>
</reference>
<keyword evidence="8 13" id="KW-0472">Membrane</keyword>
<feature type="compositionally biased region" description="Basic and acidic residues" evidence="12">
    <location>
        <begin position="193"/>
        <end position="203"/>
    </location>
</feature>
<evidence type="ECO:0000256" key="3">
    <source>
        <dbReference type="ARBA" id="ARBA00010663"/>
    </source>
</evidence>
<dbReference type="AlphaFoldDB" id="A0A834IXW2"/>
<dbReference type="PANTHER" id="PTHR24243:SF233">
    <property type="entry name" value="THYROTROPIN-RELEASING HORMONE RECEPTOR"/>
    <property type="match status" value="1"/>
</dbReference>
<evidence type="ECO:0000256" key="9">
    <source>
        <dbReference type="ARBA" id="ARBA00023170"/>
    </source>
</evidence>
<evidence type="ECO:0000256" key="1">
    <source>
        <dbReference type="ARBA" id="ARBA00004100"/>
    </source>
</evidence>
<dbReference type="EMBL" id="JAACXV010000042">
    <property type="protein sequence ID" value="KAF7285863.1"/>
    <property type="molecule type" value="Genomic_DNA"/>
</dbReference>
<keyword evidence="16" id="KW-1185">Reference proteome</keyword>
<dbReference type="GO" id="GO:0005886">
    <property type="term" value="C:plasma membrane"/>
    <property type="evidence" value="ECO:0007669"/>
    <property type="project" value="TreeGrafter"/>
</dbReference>
<feature type="transmembrane region" description="Helical" evidence="13">
    <location>
        <begin position="112"/>
        <end position="132"/>
    </location>
</feature>
<evidence type="ECO:0000256" key="13">
    <source>
        <dbReference type="SAM" id="Phobius"/>
    </source>
</evidence>
<feature type="compositionally biased region" description="Low complexity" evidence="12">
    <location>
        <begin position="162"/>
        <end position="177"/>
    </location>
</feature>
<dbReference type="InterPro" id="IPR002120">
    <property type="entry name" value="TRH_rcpt_1"/>
</dbReference>
<sequence length="245" mass="27454">MVEDLFPCVFFISSVVVFFIFPLAILICIYALIARTLMTHPNNLTGLQNKSVTVPSQSVIKYRKQVMMMLGTVVLAFFICLLPFRALTLWIIISPAGFNFNIGLETFYNILYFSRIMFHINSAVNPILYNIMSSKFRSGFLKLCGMRSLKRRLRKTEIIRKSTTSSTTPSSQQTSESAVKSGRNQSRYSSSLKEVKENPKEEDVQGGPTAPSPSNLTKKIYIRAPVQIAGGVTGQKLTLGNEIYV</sequence>
<keyword evidence="10" id="KW-0807">Transducer</keyword>
<feature type="transmembrane region" description="Helical" evidence="13">
    <location>
        <begin position="66"/>
        <end position="92"/>
    </location>
</feature>
<accession>A0A834IXW2</accession>
<evidence type="ECO:0000256" key="2">
    <source>
        <dbReference type="ARBA" id="ARBA00004141"/>
    </source>
</evidence>
<evidence type="ECO:0000256" key="6">
    <source>
        <dbReference type="ARBA" id="ARBA00022989"/>
    </source>
</evidence>
<dbReference type="GO" id="GO:0004997">
    <property type="term" value="F:thyrotropin-releasing hormone receptor activity"/>
    <property type="evidence" value="ECO:0007669"/>
    <property type="project" value="InterPro"/>
</dbReference>
<organism evidence="15 16">
    <name type="scientific">Rhynchophorus ferrugineus</name>
    <name type="common">Red palm weevil</name>
    <name type="synonym">Curculio ferrugineus</name>
    <dbReference type="NCBI Taxonomy" id="354439"/>
    <lineage>
        <taxon>Eukaryota</taxon>
        <taxon>Metazoa</taxon>
        <taxon>Ecdysozoa</taxon>
        <taxon>Arthropoda</taxon>
        <taxon>Hexapoda</taxon>
        <taxon>Insecta</taxon>
        <taxon>Pterygota</taxon>
        <taxon>Neoptera</taxon>
        <taxon>Endopterygota</taxon>
        <taxon>Coleoptera</taxon>
        <taxon>Polyphaga</taxon>
        <taxon>Cucujiformia</taxon>
        <taxon>Curculionidae</taxon>
        <taxon>Dryophthorinae</taxon>
        <taxon>Rhynchophorus</taxon>
    </lineage>
</organism>
<dbReference type="InterPro" id="IPR017452">
    <property type="entry name" value="GPCR_Rhodpsn_7TM"/>
</dbReference>
<dbReference type="PRINTS" id="PR01846">
    <property type="entry name" value="TRHRFAMILY"/>
</dbReference>
<keyword evidence="6 13" id="KW-1133">Transmembrane helix</keyword>
<evidence type="ECO:0000313" key="15">
    <source>
        <dbReference type="EMBL" id="KAF7285863.1"/>
    </source>
</evidence>
<evidence type="ECO:0000313" key="16">
    <source>
        <dbReference type="Proteomes" id="UP000625711"/>
    </source>
</evidence>
<evidence type="ECO:0000256" key="7">
    <source>
        <dbReference type="ARBA" id="ARBA00023040"/>
    </source>
</evidence>
<evidence type="ECO:0000256" key="11">
    <source>
        <dbReference type="ARBA" id="ARBA00032251"/>
    </source>
</evidence>
<dbReference type="InterPro" id="IPR000276">
    <property type="entry name" value="GPCR_Rhodpsn"/>
</dbReference>
<comment type="subcellular location">
    <subcellularLocation>
        <location evidence="2">Membrane</location>
        <topology evidence="2">Multi-pass membrane protein</topology>
    </subcellularLocation>
</comment>
<comment type="caution">
    <text evidence="15">The sequence shown here is derived from an EMBL/GenBank/DDBJ whole genome shotgun (WGS) entry which is preliminary data.</text>
</comment>
<dbReference type="Proteomes" id="UP000625711">
    <property type="component" value="Unassembled WGS sequence"/>
</dbReference>
<dbReference type="OrthoDB" id="10036964at2759"/>
<keyword evidence="9" id="KW-0675">Receptor</keyword>
<dbReference type="Gene3D" id="1.20.1070.10">
    <property type="entry name" value="Rhodopsin 7-helix transmembrane proteins"/>
    <property type="match status" value="1"/>
</dbReference>
<dbReference type="Pfam" id="PF00001">
    <property type="entry name" value="7tm_1"/>
    <property type="match status" value="1"/>
</dbReference>
<evidence type="ECO:0000256" key="10">
    <source>
        <dbReference type="ARBA" id="ARBA00023224"/>
    </source>
</evidence>
<keyword evidence="7" id="KW-0297">G-protein coupled receptor</keyword>
<evidence type="ECO:0000256" key="5">
    <source>
        <dbReference type="ARBA" id="ARBA00022692"/>
    </source>
</evidence>
<dbReference type="PRINTS" id="PR00237">
    <property type="entry name" value="GPCRRHODOPSN"/>
</dbReference>
<feature type="region of interest" description="Disordered" evidence="12">
    <location>
        <begin position="158"/>
        <end position="216"/>
    </location>
</feature>
<evidence type="ECO:0000256" key="8">
    <source>
        <dbReference type="ARBA" id="ARBA00023136"/>
    </source>
</evidence>
<name>A0A834IXW2_RHYFE</name>
<comment type="function">
    <text evidence="1">Receptor for thyrotropin-releasing hormone (TRH). Upon ligand binding, this G-protein-coupled receptor triggers activation of the phosphatidylinositol (IP3)-calcium-protein kinase C (PKC) pathway.</text>
</comment>
<evidence type="ECO:0000259" key="14">
    <source>
        <dbReference type="PROSITE" id="PS50262"/>
    </source>
</evidence>
<evidence type="ECO:0000256" key="12">
    <source>
        <dbReference type="SAM" id="MobiDB-lite"/>
    </source>
</evidence>
<comment type="similarity">
    <text evidence="3">Belongs to the G-protein coupled receptor 1 family.</text>
</comment>
<feature type="compositionally biased region" description="Polar residues" evidence="12">
    <location>
        <begin position="182"/>
        <end position="192"/>
    </location>
</feature>
<keyword evidence="5 13" id="KW-0812">Transmembrane</keyword>
<dbReference type="SUPFAM" id="SSF81321">
    <property type="entry name" value="Family A G protein-coupled receptor-like"/>
    <property type="match status" value="1"/>
</dbReference>
<dbReference type="PANTHER" id="PTHR24243">
    <property type="entry name" value="G-PROTEIN COUPLED RECEPTOR"/>
    <property type="match status" value="1"/>
</dbReference>
<dbReference type="PROSITE" id="PS50262">
    <property type="entry name" value="G_PROTEIN_RECEP_F1_2"/>
    <property type="match status" value="1"/>
</dbReference>
<evidence type="ECO:0000256" key="4">
    <source>
        <dbReference type="ARBA" id="ARBA00018873"/>
    </source>
</evidence>
<gene>
    <name evidence="15" type="ORF">GWI33_009540</name>
</gene>
<protein>
    <recommendedName>
        <fullName evidence="4">Thyrotropin-releasing hormone receptor</fullName>
    </recommendedName>
    <alternativeName>
        <fullName evidence="11">Thyroliberin receptor</fullName>
    </alternativeName>
</protein>
<proteinExistence type="inferred from homology"/>
<feature type="transmembrane region" description="Helical" evidence="13">
    <location>
        <begin position="12"/>
        <end position="33"/>
    </location>
</feature>
<feature type="domain" description="G-protein coupled receptors family 1 profile" evidence="14">
    <location>
        <begin position="1"/>
        <end position="129"/>
    </location>
</feature>